<dbReference type="STRING" id="1302272.FC96_GL002493"/>
<dbReference type="Pfam" id="PF04262">
    <property type="entry name" value="Glu_cys_ligase"/>
    <property type="match status" value="2"/>
</dbReference>
<dbReference type="SUPFAM" id="SSF55931">
    <property type="entry name" value="Glutamine synthetase/guanido kinase"/>
    <property type="match status" value="1"/>
</dbReference>
<gene>
    <name evidence="11" type="ORF">FC96_GL002493</name>
</gene>
<feature type="domain" description="Glutamate--cysteine ligase" evidence="10">
    <location>
        <begin position="249"/>
        <end position="315"/>
    </location>
</feature>
<comment type="pathway">
    <text evidence="1 9">Sulfur metabolism; glutathione biosynthesis; glutathione from L-cysteine and L-glutamate: step 1/2.</text>
</comment>
<dbReference type="GO" id="GO:0004357">
    <property type="term" value="F:glutamate-cysteine ligase activity"/>
    <property type="evidence" value="ECO:0007669"/>
    <property type="project" value="UniProtKB-EC"/>
</dbReference>
<evidence type="ECO:0000313" key="12">
    <source>
        <dbReference type="Proteomes" id="UP000050911"/>
    </source>
</evidence>
<evidence type="ECO:0000256" key="2">
    <source>
        <dbReference type="ARBA" id="ARBA00012220"/>
    </source>
</evidence>
<keyword evidence="4 8" id="KW-0317">Glutathione biosynthesis</keyword>
<dbReference type="EC" id="6.3.2.2" evidence="2 9"/>
<dbReference type="PANTHER" id="PTHR38761:SF1">
    <property type="entry name" value="GLUTAMATE--CYSTEINE LIGASE"/>
    <property type="match status" value="1"/>
</dbReference>
<dbReference type="Proteomes" id="UP000050911">
    <property type="component" value="Unassembled WGS sequence"/>
</dbReference>
<dbReference type="UniPathway" id="UPA00142">
    <property type="reaction ID" value="UER00209"/>
</dbReference>
<keyword evidence="3 8" id="KW-0436">Ligase</keyword>
<dbReference type="GO" id="GO:0005524">
    <property type="term" value="F:ATP binding"/>
    <property type="evidence" value="ECO:0007669"/>
    <property type="project" value="UniProtKB-KW"/>
</dbReference>
<keyword evidence="5" id="KW-0547">Nucleotide-binding</keyword>
<evidence type="ECO:0000256" key="7">
    <source>
        <dbReference type="ARBA" id="ARBA00048819"/>
    </source>
</evidence>
<keyword evidence="12" id="KW-1185">Reference proteome</keyword>
<dbReference type="RefSeq" id="WP_056942880.1">
    <property type="nucleotide sequence ID" value="NZ_AZCX01000009.1"/>
</dbReference>
<organism evidence="11 12">
    <name type="scientific">Secundilactobacillus kimchicus JCM 15530</name>
    <dbReference type="NCBI Taxonomy" id="1302272"/>
    <lineage>
        <taxon>Bacteria</taxon>
        <taxon>Bacillati</taxon>
        <taxon>Bacillota</taxon>
        <taxon>Bacilli</taxon>
        <taxon>Lactobacillales</taxon>
        <taxon>Lactobacillaceae</taxon>
        <taxon>Secundilactobacillus</taxon>
    </lineage>
</organism>
<dbReference type="GO" id="GO:0006750">
    <property type="term" value="P:glutathione biosynthetic process"/>
    <property type="evidence" value="ECO:0007669"/>
    <property type="project" value="UniProtKB-UniPathway"/>
</dbReference>
<evidence type="ECO:0000256" key="6">
    <source>
        <dbReference type="ARBA" id="ARBA00022840"/>
    </source>
</evidence>
<dbReference type="GO" id="GO:0046872">
    <property type="term" value="F:metal ion binding"/>
    <property type="evidence" value="ECO:0007669"/>
    <property type="project" value="TreeGrafter"/>
</dbReference>
<sequence length="450" mass="49814">MRKQATQIQVAAVVNSLLGLEVESHRVTPTGHLSALPYPNQLADQRQHHFIKNDFLQTQSELITPPTVSSRLALQYLGDYHQALRHALQAQEALWPYSMPPALNADHRDIVIAKTDPASYDYRLRVARYRKIERTAECGVHINLGLSERGLKALGLDDSPALVETRNRLYLTAAVGFYQYRWLLTTLFGATPVTFANYFSAATDAPSQPVRSLRNSPFGYGNGVAGSYESVAAYVARIETAVAEGDLLADREFYGIVRLKGGAELADLLTDGVRYIELRTLDLDPFEPLGISGQTLDFIRLLFGYFILQTALPTQINAAVANGEAANRVAALESPFAPSHMLQQGLDLLADLQAFYDGVALPFNAQTLIDQMRERLLNPALTPAARLAKMAADHQLFETLKQTTQHYQQDLTNRPLIGFESRTSVDQRQILAELQAGRAVALPEAQKLNE</sequence>
<dbReference type="AlphaFoldDB" id="A0A0R1HKX5"/>
<reference evidence="11 12" key="1">
    <citation type="journal article" date="2015" name="Genome Announc.">
        <title>Expanding the biotechnology potential of lactobacilli through comparative genomics of 213 strains and associated genera.</title>
        <authorList>
            <person name="Sun Z."/>
            <person name="Harris H.M."/>
            <person name="McCann A."/>
            <person name="Guo C."/>
            <person name="Argimon S."/>
            <person name="Zhang W."/>
            <person name="Yang X."/>
            <person name="Jeffery I.B."/>
            <person name="Cooney J.C."/>
            <person name="Kagawa T.F."/>
            <person name="Liu W."/>
            <person name="Song Y."/>
            <person name="Salvetti E."/>
            <person name="Wrobel A."/>
            <person name="Rasinkangas P."/>
            <person name="Parkhill J."/>
            <person name="Rea M.C."/>
            <person name="O'Sullivan O."/>
            <person name="Ritari J."/>
            <person name="Douillard F.P."/>
            <person name="Paul Ross R."/>
            <person name="Yang R."/>
            <person name="Briner A.E."/>
            <person name="Felis G.E."/>
            <person name="de Vos W.M."/>
            <person name="Barrangou R."/>
            <person name="Klaenhammer T.R."/>
            <person name="Caufield P.W."/>
            <person name="Cui Y."/>
            <person name="Zhang H."/>
            <person name="O'Toole P.W."/>
        </authorList>
    </citation>
    <scope>NUCLEOTIDE SEQUENCE [LARGE SCALE GENOMIC DNA]</scope>
    <source>
        <strain evidence="11 12">JCM 15530</strain>
    </source>
</reference>
<dbReference type="GO" id="GO:0005829">
    <property type="term" value="C:cytosol"/>
    <property type="evidence" value="ECO:0007669"/>
    <property type="project" value="TreeGrafter"/>
</dbReference>
<evidence type="ECO:0000259" key="10">
    <source>
        <dbReference type="Pfam" id="PF04262"/>
    </source>
</evidence>
<evidence type="ECO:0000256" key="9">
    <source>
        <dbReference type="RuleBase" id="RU004391"/>
    </source>
</evidence>
<dbReference type="OrthoDB" id="9803907at2"/>
<dbReference type="PANTHER" id="PTHR38761">
    <property type="entry name" value="GLUTAMATE--CYSTEINE LIGASE"/>
    <property type="match status" value="1"/>
</dbReference>
<evidence type="ECO:0000256" key="8">
    <source>
        <dbReference type="RuleBase" id="RU003544"/>
    </source>
</evidence>
<keyword evidence="6" id="KW-0067">ATP-binding</keyword>
<dbReference type="InterPro" id="IPR006334">
    <property type="entry name" value="Glut_cys_ligase"/>
</dbReference>
<accession>A0A0R1HKX5</accession>
<name>A0A0R1HKX5_9LACO</name>
<comment type="catalytic activity">
    <reaction evidence="7 9">
        <text>L-cysteine + L-glutamate + ATP = gamma-L-glutamyl-L-cysteine + ADP + phosphate + H(+)</text>
        <dbReference type="Rhea" id="RHEA:13285"/>
        <dbReference type="ChEBI" id="CHEBI:15378"/>
        <dbReference type="ChEBI" id="CHEBI:29985"/>
        <dbReference type="ChEBI" id="CHEBI:30616"/>
        <dbReference type="ChEBI" id="CHEBI:35235"/>
        <dbReference type="ChEBI" id="CHEBI:43474"/>
        <dbReference type="ChEBI" id="CHEBI:58173"/>
        <dbReference type="ChEBI" id="CHEBI:456216"/>
        <dbReference type="EC" id="6.3.2.2"/>
    </reaction>
</comment>
<comment type="similarity">
    <text evidence="8">Belongs to the glutamate--cysteine ligase type 1 family.</text>
</comment>
<evidence type="ECO:0000256" key="4">
    <source>
        <dbReference type="ARBA" id="ARBA00022684"/>
    </source>
</evidence>
<dbReference type="InterPro" id="IPR014746">
    <property type="entry name" value="Gln_synth/guanido_kin_cat_dom"/>
</dbReference>
<feature type="domain" description="Glutamate--cysteine ligase" evidence="10">
    <location>
        <begin position="11"/>
        <end position="243"/>
    </location>
</feature>
<evidence type="ECO:0000256" key="1">
    <source>
        <dbReference type="ARBA" id="ARBA00005006"/>
    </source>
</evidence>
<dbReference type="EMBL" id="AZCX01000009">
    <property type="protein sequence ID" value="KRK47374.1"/>
    <property type="molecule type" value="Genomic_DNA"/>
</dbReference>
<dbReference type="InterPro" id="IPR007370">
    <property type="entry name" value="Glu_cys_ligase"/>
</dbReference>
<evidence type="ECO:0000256" key="3">
    <source>
        <dbReference type="ARBA" id="ARBA00022598"/>
    </source>
</evidence>
<dbReference type="PATRIC" id="fig|1302272.5.peg.2542"/>
<evidence type="ECO:0000313" key="11">
    <source>
        <dbReference type="EMBL" id="KRK47374.1"/>
    </source>
</evidence>
<protein>
    <recommendedName>
        <fullName evidence="2 9">Glutamate--cysteine ligase</fullName>
        <ecNumber evidence="2 9">6.3.2.2</ecNumber>
    </recommendedName>
</protein>
<proteinExistence type="inferred from homology"/>
<evidence type="ECO:0000256" key="5">
    <source>
        <dbReference type="ARBA" id="ARBA00022741"/>
    </source>
</evidence>
<comment type="caution">
    <text evidence="11">The sequence shown here is derived from an EMBL/GenBank/DDBJ whole genome shotgun (WGS) entry which is preliminary data.</text>
</comment>
<dbReference type="Gene3D" id="3.30.590.20">
    <property type="match status" value="1"/>
</dbReference>